<protein>
    <submittedName>
        <fullName evidence="1">Uncharacterized protein</fullName>
    </submittedName>
</protein>
<gene>
    <name evidence="1" type="ORF">P9A14_02560</name>
</gene>
<accession>A0AAX3T9B1</accession>
<evidence type="ECO:0000313" key="1">
    <source>
        <dbReference type="EMBL" id="WFP25426.1"/>
    </source>
</evidence>
<dbReference type="EMBL" id="CP121270">
    <property type="protein sequence ID" value="WFP25426.1"/>
    <property type="molecule type" value="Genomic_DNA"/>
</dbReference>
<dbReference type="Proteomes" id="UP001213504">
    <property type="component" value="Chromosome"/>
</dbReference>
<organism evidence="1 2">
    <name type="scientific">Gordonia hongkongensis</name>
    <dbReference type="NCBI Taxonomy" id="1701090"/>
    <lineage>
        <taxon>Bacteria</taxon>
        <taxon>Bacillati</taxon>
        <taxon>Actinomycetota</taxon>
        <taxon>Actinomycetes</taxon>
        <taxon>Mycobacteriales</taxon>
        <taxon>Gordoniaceae</taxon>
        <taxon>Gordonia</taxon>
    </lineage>
</organism>
<name>A0AAX3T9B1_9ACTN</name>
<proteinExistence type="predicted"/>
<dbReference type="RefSeq" id="WP_165630672.1">
    <property type="nucleotide sequence ID" value="NZ_CP121270.1"/>
</dbReference>
<sequence>MTVVDMYPLRIGRDRPQGDWIDGRPHVDGSVASLDRLGYLIAVYESHGYKPTLGPSAAERMTAAGGGWARLAARLERRDTP</sequence>
<evidence type="ECO:0000313" key="2">
    <source>
        <dbReference type="Proteomes" id="UP001213504"/>
    </source>
</evidence>
<dbReference type="AlphaFoldDB" id="A0AAX3T9B1"/>
<reference evidence="1" key="1">
    <citation type="submission" date="2023-04" db="EMBL/GenBank/DDBJ databases">
        <title>Complete genome sequence of a phthalic acid esters degrading bacterial strain.</title>
        <authorList>
            <person name="Weng L."/>
            <person name="Jia Y."/>
            <person name="Ren L."/>
        </authorList>
    </citation>
    <scope>NUCLEOTIDE SEQUENCE</scope>
    <source>
        <strain evidence="1">RL-LY01</strain>
    </source>
</reference>